<dbReference type="InterPro" id="IPR000600">
    <property type="entry name" value="ROK"/>
</dbReference>
<organism evidence="2 3">
    <name type="scientific">Sphingobacterium corticibacterium</name>
    <dbReference type="NCBI Taxonomy" id="2484746"/>
    <lineage>
        <taxon>Bacteria</taxon>
        <taxon>Pseudomonadati</taxon>
        <taxon>Bacteroidota</taxon>
        <taxon>Sphingobacteriia</taxon>
        <taxon>Sphingobacteriales</taxon>
        <taxon>Sphingobacteriaceae</taxon>
        <taxon>Sphingobacterium</taxon>
    </lineage>
</organism>
<dbReference type="PANTHER" id="PTHR18964:SF149">
    <property type="entry name" value="BIFUNCTIONAL UDP-N-ACETYLGLUCOSAMINE 2-EPIMERASE_N-ACETYLMANNOSAMINE KINASE"/>
    <property type="match status" value="1"/>
</dbReference>
<protein>
    <submittedName>
        <fullName evidence="2">ROK family protein</fullName>
    </submittedName>
</protein>
<dbReference type="Gene3D" id="3.30.420.40">
    <property type="match status" value="2"/>
</dbReference>
<dbReference type="PANTHER" id="PTHR18964">
    <property type="entry name" value="ROK (REPRESSOR, ORF, KINASE) FAMILY"/>
    <property type="match status" value="1"/>
</dbReference>
<dbReference type="EMBL" id="SGIT01000007">
    <property type="protein sequence ID" value="RZF57459.1"/>
    <property type="molecule type" value="Genomic_DNA"/>
</dbReference>
<evidence type="ECO:0000256" key="1">
    <source>
        <dbReference type="ARBA" id="ARBA00006479"/>
    </source>
</evidence>
<dbReference type="OrthoDB" id="49666at2"/>
<comment type="similarity">
    <text evidence="1">Belongs to the ROK (NagC/XylR) family.</text>
</comment>
<dbReference type="CDD" id="cd23763">
    <property type="entry name" value="ASKHA_ATPase_ROK"/>
    <property type="match status" value="1"/>
</dbReference>
<dbReference type="Pfam" id="PF00480">
    <property type="entry name" value="ROK"/>
    <property type="match status" value="2"/>
</dbReference>
<dbReference type="Proteomes" id="UP000292855">
    <property type="component" value="Unassembled WGS sequence"/>
</dbReference>
<reference evidence="2 3" key="1">
    <citation type="submission" date="2019-02" db="EMBL/GenBank/DDBJ databases">
        <authorList>
            <person name="Li Y."/>
        </authorList>
    </citation>
    <scope>NUCLEOTIDE SEQUENCE [LARGE SCALE GENOMIC DNA]</scope>
    <source>
        <strain evidence="2 3">30C10-4-7</strain>
    </source>
</reference>
<dbReference type="RefSeq" id="WP_130143583.1">
    <property type="nucleotide sequence ID" value="NZ_SGIT01000007.1"/>
</dbReference>
<proteinExistence type="inferred from homology"/>
<comment type="caution">
    <text evidence="2">The sequence shown here is derived from an EMBL/GenBank/DDBJ whole genome shotgun (WGS) entry which is preliminary data.</text>
</comment>
<keyword evidence="3" id="KW-1185">Reference proteome</keyword>
<accession>A0A4Q6XDF8</accession>
<dbReference type="SUPFAM" id="SSF53067">
    <property type="entry name" value="Actin-like ATPase domain"/>
    <property type="match status" value="1"/>
</dbReference>
<dbReference type="InterPro" id="IPR043129">
    <property type="entry name" value="ATPase_NBD"/>
</dbReference>
<sequence>MANFVAAADIGGSHITVRFIEIDRLTAEESVVRLKVNSKADKETILSTWIQAFEQLSQNTGIKIEKIAFAMPGPFDYSEGISLIQGVDKYESLYGENIRKTFSDHFDIEPNKVVFRNDAEAFLQGEVLLGGYNLEDCVLGFTLGTGFGSAYSRNGCTCDLVAGLSPFKDSIADDYLSTRWFRKKSLELLGEDMEVKELAVRAEEGNKLVLGIFDEFAQNFCDVVAPKVEDHEAAYIIIGGNIAKAHTYFLPKIYQLFNASGLAVNIKLAQASEYAAMVGSAYFFQTKVINKSDV</sequence>
<dbReference type="AlphaFoldDB" id="A0A4Q6XDF8"/>
<evidence type="ECO:0000313" key="2">
    <source>
        <dbReference type="EMBL" id="RZF57459.1"/>
    </source>
</evidence>
<name>A0A4Q6XDF8_9SPHI</name>
<evidence type="ECO:0000313" key="3">
    <source>
        <dbReference type="Proteomes" id="UP000292855"/>
    </source>
</evidence>
<gene>
    <name evidence="2" type="ORF">EWE74_20765</name>
</gene>